<keyword evidence="5 9" id="KW-0256">Endoplasmic reticulum</keyword>
<dbReference type="GO" id="GO:0043495">
    <property type="term" value="F:protein-membrane adaptor activity"/>
    <property type="evidence" value="ECO:0007669"/>
    <property type="project" value="TreeGrafter"/>
</dbReference>
<evidence type="ECO:0000256" key="2">
    <source>
        <dbReference type="ARBA" id="ARBA00010799"/>
    </source>
</evidence>
<dbReference type="AlphaFoldDB" id="A0A420YA33"/>
<keyword evidence="8 9" id="KW-0472">Membrane</keyword>
<evidence type="ECO:0000256" key="6">
    <source>
        <dbReference type="ARBA" id="ARBA00022989"/>
    </source>
</evidence>
<evidence type="ECO:0000256" key="1">
    <source>
        <dbReference type="ARBA" id="ARBA00004477"/>
    </source>
</evidence>
<dbReference type="GO" id="GO:0043529">
    <property type="term" value="C:GET complex"/>
    <property type="evidence" value="ECO:0007669"/>
    <property type="project" value="InterPro"/>
</dbReference>
<accession>A0A420YA33</accession>
<sequence>MPSLLVVVFVVELAVQLINTLGAATINATLWRIFESLPTKLSKDFAEQRKLQKEYLGVRKELNATSSQDEFAKWAKLRRTHDKLLEQLDNKKKSLEASKASFDRTVTGVRWFLTRGLQWFLPFWFAKQPIFWLPYGWFPYYIEWLVSFPRAPLGSVSIAAWQVACSGALTLIMEAITAALALAVAAKQKQAVPVATGDSTKANNEKKDL</sequence>
<evidence type="ECO:0000256" key="7">
    <source>
        <dbReference type="ARBA" id="ARBA00023054"/>
    </source>
</evidence>
<keyword evidence="7 9" id="KW-0175">Coiled coil</keyword>
<dbReference type="Gene3D" id="1.10.287.660">
    <property type="entry name" value="Helix hairpin bin"/>
    <property type="match status" value="1"/>
</dbReference>
<dbReference type="PANTHER" id="PTHR42650">
    <property type="entry name" value="TAIL-ANCHORED PROTEIN INSERTION RECEPTOR WRB"/>
    <property type="match status" value="1"/>
</dbReference>
<feature type="coiled-coil region" evidence="9">
    <location>
        <begin position="78"/>
        <end position="105"/>
    </location>
</feature>
<dbReference type="InterPro" id="IPR028945">
    <property type="entry name" value="Get1"/>
</dbReference>
<keyword evidence="11" id="KW-1185">Reference proteome</keyword>
<evidence type="ECO:0000313" key="11">
    <source>
        <dbReference type="Proteomes" id="UP000275385"/>
    </source>
</evidence>
<dbReference type="InterPro" id="IPR027538">
    <property type="entry name" value="Get1_fungi"/>
</dbReference>
<dbReference type="FunFam" id="1.10.287.660:FF:000006">
    <property type="entry name" value="Protein GET1"/>
    <property type="match status" value="1"/>
</dbReference>
<keyword evidence="4 9" id="KW-0812">Transmembrane</keyword>
<protein>
    <submittedName>
        <fullName evidence="10">GET complex subunit get1</fullName>
    </submittedName>
</protein>
<dbReference type="OrthoDB" id="69461at2759"/>
<evidence type="ECO:0000256" key="9">
    <source>
        <dbReference type="HAMAP-Rule" id="MF_03113"/>
    </source>
</evidence>
<name>A0A420YA33_9PEZI</name>
<reference evidence="10 11" key="1">
    <citation type="submission" date="2018-08" db="EMBL/GenBank/DDBJ databases">
        <title>Draft genome of the lignicolous fungus Coniochaeta pulveracea.</title>
        <authorList>
            <person name="Borstlap C.J."/>
            <person name="De Witt R.N."/>
            <person name="Botha A."/>
            <person name="Volschenk H."/>
        </authorList>
    </citation>
    <scope>NUCLEOTIDE SEQUENCE [LARGE SCALE GENOMIC DNA]</scope>
    <source>
        <strain evidence="10 11">CAB683</strain>
    </source>
</reference>
<evidence type="ECO:0000256" key="4">
    <source>
        <dbReference type="ARBA" id="ARBA00022692"/>
    </source>
</evidence>
<evidence type="ECO:0000256" key="5">
    <source>
        <dbReference type="ARBA" id="ARBA00022824"/>
    </source>
</evidence>
<evidence type="ECO:0000313" key="10">
    <source>
        <dbReference type="EMBL" id="RKU44735.1"/>
    </source>
</evidence>
<feature type="topological domain" description="Cytoplasmic" evidence="9">
    <location>
        <begin position="173"/>
        <end position="209"/>
    </location>
</feature>
<dbReference type="GO" id="GO:0005789">
    <property type="term" value="C:endoplasmic reticulum membrane"/>
    <property type="evidence" value="ECO:0007669"/>
    <property type="project" value="UniProtKB-SubCell"/>
</dbReference>
<dbReference type="Proteomes" id="UP000275385">
    <property type="component" value="Unassembled WGS sequence"/>
</dbReference>
<comment type="caution">
    <text evidence="10">The sequence shown here is derived from an EMBL/GenBank/DDBJ whole genome shotgun (WGS) entry which is preliminary data.</text>
</comment>
<dbReference type="GO" id="GO:0071816">
    <property type="term" value="P:tail-anchored membrane protein insertion into ER membrane"/>
    <property type="evidence" value="ECO:0007669"/>
    <property type="project" value="InterPro"/>
</dbReference>
<dbReference type="HAMAP" id="MF_03113">
    <property type="entry name" value="Get1"/>
    <property type="match status" value="1"/>
</dbReference>
<evidence type="ECO:0000256" key="8">
    <source>
        <dbReference type="ARBA" id="ARBA00023136"/>
    </source>
</evidence>
<dbReference type="Pfam" id="PF04420">
    <property type="entry name" value="CHD5"/>
    <property type="match status" value="1"/>
</dbReference>
<dbReference type="STRING" id="177199.A0A420YA33"/>
<comment type="similarity">
    <text evidence="2 9">Belongs to the WRB/GET1 family.</text>
</comment>
<proteinExistence type="inferred from homology"/>
<dbReference type="PANTHER" id="PTHR42650:SF1">
    <property type="entry name" value="GUIDED ENTRY OF TAIL-ANCHORED PROTEINS FACTOR 1"/>
    <property type="match status" value="1"/>
</dbReference>
<comment type="caution">
    <text evidence="9">Lacks conserved residue(s) required for the propagation of feature annotation.</text>
</comment>
<dbReference type="InterPro" id="IPR029012">
    <property type="entry name" value="Helix_hairpin_bin_sf"/>
</dbReference>
<dbReference type="EMBL" id="QVQW01000028">
    <property type="protein sequence ID" value="RKU44735.1"/>
    <property type="molecule type" value="Genomic_DNA"/>
</dbReference>
<evidence type="ECO:0000256" key="3">
    <source>
        <dbReference type="ARBA" id="ARBA00022448"/>
    </source>
</evidence>
<gene>
    <name evidence="9 10" type="primary">GET1</name>
    <name evidence="10" type="ORF">DL546_007596</name>
</gene>
<comment type="subcellular location">
    <subcellularLocation>
        <location evidence="1">Endoplasmic reticulum membrane</location>
        <topology evidence="1">Multi-pass membrane protein</topology>
    </subcellularLocation>
</comment>
<feature type="topological domain" description="Lumenal" evidence="9">
    <location>
        <begin position="1"/>
        <end position="4"/>
    </location>
</feature>
<keyword evidence="6 9" id="KW-1133">Transmembrane helix</keyword>
<organism evidence="10 11">
    <name type="scientific">Coniochaeta pulveracea</name>
    <dbReference type="NCBI Taxonomy" id="177199"/>
    <lineage>
        <taxon>Eukaryota</taxon>
        <taxon>Fungi</taxon>
        <taxon>Dikarya</taxon>
        <taxon>Ascomycota</taxon>
        <taxon>Pezizomycotina</taxon>
        <taxon>Sordariomycetes</taxon>
        <taxon>Sordariomycetidae</taxon>
        <taxon>Coniochaetales</taxon>
        <taxon>Coniochaetaceae</taxon>
        <taxon>Coniochaeta</taxon>
    </lineage>
</organism>
<keyword evidence="3 9" id="KW-0813">Transport</keyword>